<name>A0AAC9U364_9GAMM</name>
<reference evidence="6 8" key="1">
    <citation type="submission" date="2017-06" db="EMBL/GenBank/DDBJ databases">
        <title>Complete genome sequence of Shewanella marisflavi EP1 associated with anaerobic 2,4-dinitrotoluene reduction and salt tolerance.</title>
        <authorList>
            <person name="Huang J."/>
        </authorList>
    </citation>
    <scope>NUCLEOTIDE SEQUENCE [LARGE SCALE GENOMIC DNA]</scope>
    <source>
        <strain evidence="6 8">EP1</strain>
    </source>
</reference>
<dbReference type="KEGG" id="smav:CFF01_17485"/>
<sequence>MNIMPHEIALGDVYFPPLLLVGILAYLLAAMVTAIGTRLGWHRYIAVPAIAELSITIIFVGVISQFISIF</sequence>
<keyword evidence="2 5" id="KW-0812">Transmembrane</keyword>
<keyword evidence="4 5" id="KW-0472">Membrane</keyword>
<proteinExistence type="predicted"/>
<dbReference type="EMBL" id="CP022272">
    <property type="protein sequence ID" value="ASJ98237.1"/>
    <property type="molecule type" value="Genomic_DNA"/>
</dbReference>
<evidence type="ECO:0000313" key="9">
    <source>
        <dbReference type="Proteomes" id="UP000318758"/>
    </source>
</evidence>
<reference evidence="7 9" key="2">
    <citation type="submission" date="2019-06" db="EMBL/GenBank/DDBJ databases">
        <title>Complete genome of Shewanella marisflavi ECSMB14101, a mussel settlement-inducing bacterium isolated from East China Sea.</title>
        <authorList>
            <person name="Yang J."/>
            <person name="Liang X."/>
            <person name="Chang R."/>
            <person name="Peng L."/>
        </authorList>
    </citation>
    <scope>NUCLEOTIDE SEQUENCE [LARGE SCALE GENOMIC DNA]</scope>
    <source>
        <strain evidence="7 9">ECSMB14101</strain>
    </source>
</reference>
<dbReference type="AlphaFoldDB" id="A0AAC9U364"/>
<dbReference type="Proteomes" id="UP000198233">
    <property type="component" value="Chromosome"/>
</dbReference>
<evidence type="ECO:0000256" key="1">
    <source>
        <dbReference type="ARBA" id="ARBA00022475"/>
    </source>
</evidence>
<keyword evidence="1" id="KW-1003">Cell membrane</keyword>
<evidence type="ECO:0000256" key="4">
    <source>
        <dbReference type="ARBA" id="ARBA00023136"/>
    </source>
</evidence>
<evidence type="ECO:0000313" key="8">
    <source>
        <dbReference type="Proteomes" id="UP000198233"/>
    </source>
</evidence>
<feature type="transmembrane region" description="Helical" evidence="5">
    <location>
        <begin position="44"/>
        <end position="67"/>
    </location>
</feature>
<evidence type="ECO:0000256" key="3">
    <source>
        <dbReference type="ARBA" id="ARBA00022989"/>
    </source>
</evidence>
<dbReference type="InterPro" id="IPR012451">
    <property type="entry name" value="DUF1656"/>
</dbReference>
<evidence type="ECO:0000256" key="5">
    <source>
        <dbReference type="SAM" id="Phobius"/>
    </source>
</evidence>
<evidence type="ECO:0000313" key="6">
    <source>
        <dbReference type="EMBL" id="ASJ98237.1"/>
    </source>
</evidence>
<feature type="transmembrane region" description="Helical" evidence="5">
    <location>
        <begin position="14"/>
        <end position="37"/>
    </location>
</feature>
<keyword evidence="9" id="KW-1185">Reference proteome</keyword>
<dbReference type="Pfam" id="PF07869">
    <property type="entry name" value="DUF1656"/>
    <property type="match status" value="1"/>
</dbReference>
<accession>A0AAC9U364</accession>
<evidence type="ECO:0000313" key="7">
    <source>
        <dbReference type="EMBL" id="QDF76826.1"/>
    </source>
</evidence>
<protein>
    <submittedName>
        <fullName evidence="6">DUF1656 domain-containing protein</fullName>
    </submittedName>
</protein>
<evidence type="ECO:0000256" key="2">
    <source>
        <dbReference type="ARBA" id="ARBA00022692"/>
    </source>
</evidence>
<gene>
    <name evidence="6" type="ORF">CFF01_17485</name>
    <name evidence="7" type="ORF">FGA12_17580</name>
</gene>
<organism evidence="6 8">
    <name type="scientific">Shewanella marisflavi</name>
    <dbReference type="NCBI Taxonomy" id="260364"/>
    <lineage>
        <taxon>Bacteria</taxon>
        <taxon>Pseudomonadati</taxon>
        <taxon>Pseudomonadota</taxon>
        <taxon>Gammaproteobacteria</taxon>
        <taxon>Alteromonadales</taxon>
        <taxon>Shewanellaceae</taxon>
        <taxon>Shewanella</taxon>
    </lineage>
</organism>
<dbReference type="Proteomes" id="UP000318758">
    <property type="component" value="Chromosome"/>
</dbReference>
<dbReference type="RefSeq" id="WP_033539287.1">
    <property type="nucleotide sequence ID" value="NZ_CP022272.1"/>
</dbReference>
<keyword evidence="3 5" id="KW-1133">Transmembrane helix</keyword>
<dbReference type="EMBL" id="CP041153">
    <property type="protein sequence ID" value="QDF76826.1"/>
    <property type="molecule type" value="Genomic_DNA"/>
</dbReference>